<evidence type="ECO:0000256" key="19">
    <source>
        <dbReference type="ARBA" id="ARBA00023053"/>
    </source>
</evidence>
<keyword evidence="19 27" id="KW-0915">Sodium</keyword>
<dbReference type="Gene3D" id="2.40.30.10">
    <property type="entry name" value="Translation factors"/>
    <property type="match status" value="1"/>
</dbReference>
<dbReference type="PROSITE" id="PS51085">
    <property type="entry name" value="2FE2S_FER_2"/>
    <property type="match status" value="1"/>
</dbReference>
<evidence type="ECO:0000256" key="23">
    <source>
        <dbReference type="ARBA" id="ARBA00023201"/>
    </source>
</evidence>
<evidence type="ECO:0000256" key="25">
    <source>
        <dbReference type="ARBA" id="ARBA00030787"/>
    </source>
</evidence>
<feature type="binding site" evidence="27">
    <location>
        <position position="69"/>
    </location>
    <ligand>
        <name>[2Fe-2S] cluster</name>
        <dbReference type="ChEBI" id="CHEBI:190135"/>
    </ligand>
</feature>
<evidence type="ECO:0000256" key="20">
    <source>
        <dbReference type="ARBA" id="ARBA00023065"/>
    </source>
</evidence>
<evidence type="ECO:0000256" key="12">
    <source>
        <dbReference type="ARBA" id="ARBA00022714"/>
    </source>
</evidence>
<keyword evidence="23 27" id="KW-0739">Sodium transport</keyword>
<evidence type="ECO:0000256" key="8">
    <source>
        <dbReference type="ARBA" id="ARBA00022448"/>
    </source>
</evidence>
<evidence type="ECO:0000259" key="28">
    <source>
        <dbReference type="PROSITE" id="PS51085"/>
    </source>
</evidence>
<evidence type="ECO:0000256" key="21">
    <source>
        <dbReference type="ARBA" id="ARBA00023075"/>
    </source>
</evidence>
<keyword evidence="14 27" id="KW-0274">FAD</keyword>
<dbReference type="CDD" id="cd06188">
    <property type="entry name" value="NADH_quinone_reductase"/>
    <property type="match status" value="1"/>
</dbReference>
<dbReference type="PANTHER" id="PTHR43644">
    <property type="entry name" value="NA(+)-TRANSLOCATING NADH-QUINONE REDUCTASE SUBUNIT"/>
    <property type="match status" value="1"/>
</dbReference>
<evidence type="ECO:0000256" key="3">
    <source>
        <dbReference type="ARBA" id="ARBA00004533"/>
    </source>
</evidence>
<feature type="binding site" evidence="27">
    <location>
        <position position="75"/>
    </location>
    <ligand>
        <name>[2Fe-2S] cluster</name>
        <dbReference type="ChEBI" id="CHEBI:190135"/>
    </ligand>
</feature>
<dbReference type="Gene3D" id="3.40.50.80">
    <property type="entry name" value="Nucleotide-binding domain of ferredoxin-NADP reductase (FNR) module"/>
    <property type="match status" value="1"/>
</dbReference>
<dbReference type="InterPro" id="IPR036010">
    <property type="entry name" value="2Fe-2S_ferredoxin-like_sf"/>
</dbReference>
<evidence type="ECO:0000313" key="31">
    <source>
        <dbReference type="Proteomes" id="UP000815846"/>
    </source>
</evidence>
<evidence type="ECO:0000256" key="2">
    <source>
        <dbReference type="ARBA" id="ARBA00002972"/>
    </source>
</evidence>
<evidence type="ECO:0000313" key="30">
    <source>
        <dbReference type="EMBL" id="TYK65927.1"/>
    </source>
</evidence>
<dbReference type="PANTHER" id="PTHR43644:SF1">
    <property type="entry name" value="NAD(P)H-FLAVIN REDUCTASE"/>
    <property type="match status" value="1"/>
</dbReference>
<keyword evidence="17 27" id="KW-0411">Iron-sulfur</keyword>
<reference evidence="30 31" key="1">
    <citation type="submission" date="2019-08" db="EMBL/GenBank/DDBJ databases">
        <title>Microbe sample from Colwellia echini.</title>
        <authorList>
            <person name="Christiansen L."/>
            <person name="Pathiraja D."/>
            <person name="Schultz-Johansen M."/>
            <person name="Choi I.-G."/>
            <person name="Stougaard P."/>
        </authorList>
    </citation>
    <scope>NUCLEOTIDE SEQUENCE [LARGE SCALE GENOMIC DNA]</scope>
    <source>
        <strain evidence="30 31">A3</strain>
    </source>
</reference>
<evidence type="ECO:0000256" key="15">
    <source>
        <dbReference type="ARBA" id="ARBA00022967"/>
    </source>
</evidence>
<organism evidence="30 31">
    <name type="scientific">Colwellia echini</name>
    <dbReference type="NCBI Taxonomy" id="1982103"/>
    <lineage>
        <taxon>Bacteria</taxon>
        <taxon>Pseudomonadati</taxon>
        <taxon>Pseudomonadota</taxon>
        <taxon>Gammaproteobacteria</taxon>
        <taxon>Alteromonadales</taxon>
        <taxon>Colwelliaceae</taxon>
        <taxon>Colwellia</taxon>
    </lineage>
</organism>
<keyword evidence="12 27" id="KW-0001">2Fe-2S</keyword>
<proteinExistence type="inferred from homology"/>
<dbReference type="InterPro" id="IPR008333">
    <property type="entry name" value="Cbr1-like_FAD-bd_dom"/>
</dbReference>
<keyword evidence="20 27" id="KW-0406">Ion transport</keyword>
<dbReference type="InterPro" id="IPR012675">
    <property type="entry name" value="Beta-grasp_dom_sf"/>
</dbReference>
<keyword evidence="9 27" id="KW-1003">Cell membrane</keyword>
<evidence type="ECO:0000256" key="1">
    <source>
        <dbReference type="ARBA" id="ARBA00001974"/>
    </source>
</evidence>
<keyword evidence="11 27" id="KW-0285">Flavoprotein</keyword>
<dbReference type="Proteomes" id="UP000815846">
    <property type="component" value="Unassembled WGS sequence"/>
</dbReference>
<evidence type="ECO:0000256" key="7">
    <source>
        <dbReference type="ARBA" id="ARBA00019729"/>
    </source>
</evidence>
<dbReference type="SUPFAM" id="SSF52343">
    <property type="entry name" value="Ferredoxin reductase-like, C-terminal NADP-linked domain"/>
    <property type="match status" value="1"/>
</dbReference>
<evidence type="ECO:0000256" key="14">
    <source>
        <dbReference type="ARBA" id="ARBA00022827"/>
    </source>
</evidence>
<keyword evidence="15 27" id="KW-1278">Translocase</keyword>
<gene>
    <name evidence="27 30" type="primary">nqrF</name>
    <name evidence="30" type="ORF">CWS31_008240</name>
</gene>
<dbReference type="EC" id="7.2.1.1" evidence="6 27"/>
<feature type="binding site" evidence="27">
    <location>
        <position position="110"/>
    </location>
    <ligand>
        <name>[2Fe-2S] cluster</name>
        <dbReference type="ChEBI" id="CHEBI:190135"/>
    </ligand>
</feature>
<feature type="domain" description="2Fe-2S ferredoxin-type" evidence="28">
    <location>
        <begin position="32"/>
        <end position="126"/>
    </location>
</feature>
<evidence type="ECO:0000259" key="29">
    <source>
        <dbReference type="PROSITE" id="PS51384"/>
    </source>
</evidence>
<evidence type="ECO:0000256" key="4">
    <source>
        <dbReference type="ARBA" id="ARBA00005570"/>
    </source>
</evidence>
<evidence type="ECO:0000256" key="16">
    <source>
        <dbReference type="ARBA" id="ARBA00023004"/>
    </source>
</evidence>
<evidence type="ECO:0000256" key="22">
    <source>
        <dbReference type="ARBA" id="ARBA00023136"/>
    </source>
</evidence>
<dbReference type="InterPro" id="IPR039261">
    <property type="entry name" value="FNR_nucleotide-bd"/>
</dbReference>
<dbReference type="EMBL" id="PJAI02000007">
    <property type="protein sequence ID" value="TYK65927.1"/>
    <property type="molecule type" value="Genomic_DNA"/>
</dbReference>
<dbReference type="Pfam" id="PF00970">
    <property type="entry name" value="FAD_binding_6"/>
    <property type="match status" value="1"/>
</dbReference>
<evidence type="ECO:0000256" key="10">
    <source>
        <dbReference type="ARBA" id="ARBA00022519"/>
    </source>
</evidence>
<keyword evidence="8 27" id="KW-0813">Transport</keyword>
<protein>
    <recommendedName>
        <fullName evidence="7 27">Na(+)-translocating NADH-quinone reductase subunit F</fullName>
        <shortName evidence="27">Na(+)-NQR subunit F</shortName>
        <shortName evidence="27">Na(+)-translocating NQR subunit F</shortName>
        <ecNumber evidence="6 27">7.2.1.1</ecNumber>
    </recommendedName>
    <alternativeName>
        <fullName evidence="25 27">NQR complex subunit F</fullName>
    </alternativeName>
    <alternativeName>
        <fullName evidence="24 27">NQR-1 subunit F</fullName>
    </alternativeName>
</protein>
<comment type="similarity">
    <text evidence="4 27">Belongs to the NqrF family.</text>
</comment>
<comment type="cofactor">
    <cofactor evidence="27">
        <name>[2Fe-2S] cluster</name>
        <dbReference type="ChEBI" id="CHEBI:190135"/>
    </cofactor>
    <text evidence="27">Binds 1 [2Fe-2S] cluster.</text>
</comment>
<evidence type="ECO:0000256" key="18">
    <source>
        <dbReference type="ARBA" id="ARBA00023027"/>
    </source>
</evidence>
<evidence type="ECO:0000256" key="24">
    <source>
        <dbReference type="ARBA" id="ARBA00030032"/>
    </source>
</evidence>
<keyword evidence="27" id="KW-1133">Transmembrane helix</keyword>
<dbReference type="NCBIfam" id="TIGR01941">
    <property type="entry name" value="nqrF"/>
    <property type="match status" value="1"/>
</dbReference>
<evidence type="ECO:0000256" key="9">
    <source>
        <dbReference type="ARBA" id="ARBA00022475"/>
    </source>
</evidence>
<keyword evidence="18 27" id="KW-0520">NAD</keyword>
<keyword evidence="22 27" id="KW-0472">Membrane</keyword>
<dbReference type="SUPFAM" id="SSF63380">
    <property type="entry name" value="Riboflavin synthase domain-like"/>
    <property type="match status" value="1"/>
</dbReference>
<evidence type="ECO:0000256" key="27">
    <source>
        <dbReference type="HAMAP-Rule" id="MF_00430"/>
    </source>
</evidence>
<accession>A0ABY3MXI4</accession>
<feature type="binding site" evidence="27">
    <location>
        <position position="78"/>
    </location>
    <ligand>
        <name>[2Fe-2S] cluster</name>
        <dbReference type="ChEBI" id="CHEBI:190135"/>
    </ligand>
</feature>
<dbReference type="InterPro" id="IPR017927">
    <property type="entry name" value="FAD-bd_FR_type"/>
</dbReference>
<evidence type="ECO:0000256" key="26">
    <source>
        <dbReference type="ARBA" id="ARBA00048891"/>
    </source>
</evidence>
<name>A0ABY3MXI4_9GAMM</name>
<evidence type="ECO:0000256" key="5">
    <source>
        <dbReference type="ARBA" id="ARBA00011309"/>
    </source>
</evidence>
<keyword evidence="16 27" id="KW-0408">Iron</keyword>
<comment type="cofactor">
    <cofactor evidence="1 27">
        <name>FAD</name>
        <dbReference type="ChEBI" id="CHEBI:57692"/>
    </cofactor>
</comment>
<dbReference type="Pfam" id="PF00175">
    <property type="entry name" value="NAD_binding_1"/>
    <property type="match status" value="1"/>
</dbReference>
<evidence type="ECO:0000256" key="6">
    <source>
        <dbReference type="ARBA" id="ARBA00013099"/>
    </source>
</evidence>
<comment type="caution">
    <text evidence="30">The sequence shown here is derived from an EMBL/GenBank/DDBJ whole genome shotgun (WGS) entry which is preliminary data.</text>
</comment>
<evidence type="ECO:0000256" key="13">
    <source>
        <dbReference type="ARBA" id="ARBA00022723"/>
    </source>
</evidence>
<dbReference type="SUPFAM" id="SSF54292">
    <property type="entry name" value="2Fe-2S ferredoxin-like"/>
    <property type="match status" value="1"/>
</dbReference>
<comment type="subcellular location">
    <subcellularLocation>
        <location evidence="3">Cell inner membrane</location>
    </subcellularLocation>
    <subcellularLocation>
        <location evidence="27">Cell membrane</location>
        <topology evidence="27">Single-pass membrane protein</topology>
    </subcellularLocation>
</comment>
<dbReference type="InterPro" id="IPR001041">
    <property type="entry name" value="2Fe-2S_ferredoxin-type"/>
</dbReference>
<dbReference type="PROSITE" id="PS51384">
    <property type="entry name" value="FAD_FR"/>
    <property type="match status" value="1"/>
</dbReference>
<comment type="subunit">
    <text evidence="5 27">Composed of six subunits; NqrA, NqrB, NqrC, NqrD, NqrE and NqrF.</text>
</comment>
<keyword evidence="13 27" id="KW-0479">Metal-binding</keyword>
<comment type="function">
    <text evidence="2 27">NQR complex catalyzes the reduction of ubiquinone-1 to ubiquinol by two successive reactions, coupled with the transport of Na(+) ions from the cytoplasm to the periplasm. The first step is catalyzed by NqrF, which accepts electrons from NADH and reduces ubiquinone-1 to ubisemiquinone by a one-electron transfer pathway.</text>
</comment>
<dbReference type="Gene3D" id="3.10.20.30">
    <property type="match status" value="1"/>
</dbReference>
<dbReference type="Pfam" id="PF00111">
    <property type="entry name" value="Fer2"/>
    <property type="match status" value="1"/>
</dbReference>
<dbReference type="CDD" id="cd00207">
    <property type="entry name" value="fer2"/>
    <property type="match status" value="1"/>
</dbReference>
<dbReference type="HAMAP" id="MF_00430">
    <property type="entry name" value="NqrF"/>
    <property type="match status" value="1"/>
</dbReference>
<keyword evidence="31" id="KW-1185">Reference proteome</keyword>
<dbReference type="InterPro" id="IPR017938">
    <property type="entry name" value="Riboflavin_synthase-like_b-brl"/>
</dbReference>
<dbReference type="PIRSF" id="PIRSF000044">
    <property type="entry name" value="Cis_Diol_DH_RD"/>
    <property type="match status" value="1"/>
</dbReference>
<keyword evidence="10" id="KW-0997">Cell inner membrane</keyword>
<sequence length="407" mass="44800">MEIILGVSMFTVIVVALVLVILFAKSKLVSSGDVTISINGDPEKAVTTAAGGKLLGALADQGIFIPSACGGGGTCGQCRVDVHSGGGDILPTEEGHINKREAKAGCRLACQVAVKQDMEIEVEDEIFGVQQWECEVISNDSKATFIKELKLQIPNGESVPFKAGGYIQIEAPAHHVKYKDFDIDEQYRGDWNHFGFFDVESKVDTDTLRAYSMANYPEEEGIIMLNVRIATPPPGKLHLPAGKMSSFIFSLKAGDKVTISGPFGEFFAKETDNEMVFIGGGAGMAPMRSHIFDQLKRLKSKRKMSFWYGARSLREMFYEDDYNGLAADNDNFEWHVALSDPQPEDNWDGLTGFIHNVLFQEYLKDHEAPEDCEYYMCGPPMMNAAVIGMLKDLGVEDENIMLDDFGG</sequence>
<evidence type="ECO:0000256" key="11">
    <source>
        <dbReference type="ARBA" id="ARBA00022630"/>
    </source>
</evidence>
<comment type="catalytic activity">
    <reaction evidence="26 27">
        <text>a ubiquinone + n Na(+)(in) + NADH + H(+) = a ubiquinol + n Na(+)(out) + NAD(+)</text>
        <dbReference type="Rhea" id="RHEA:47748"/>
        <dbReference type="Rhea" id="RHEA-COMP:9565"/>
        <dbReference type="Rhea" id="RHEA-COMP:9566"/>
        <dbReference type="ChEBI" id="CHEBI:15378"/>
        <dbReference type="ChEBI" id="CHEBI:16389"/>
        <dbReference type="ChEBI" id="CHEBI:17976"/>
        <dbReference type="ChEBI" id="CHEBI:29101"/>
        <dbReference type="ChEBI" id="CHEBI:57540"/>
        <dbReference type="ChEBI" id="CHEBI:57945"/>
        <dbReference type="EC" id="7.2.1.1"/>
    </reaction>
</comment>
<dbReference type="RefSeq" id="WP_101342886.1">
    <property type="nucleotide sequence ID" value="NZ_PJAI02000007.1"/>
</dbReference>
<dbReference type="InterPro" id="IPR001433">
    <property type="entry name" value="OxRdtase_FAD/NAD-bd"/>
</dbReference>
<keyword evidence="27" id="KW-0812">Transmembrane</keyword>
<dbReference type="InterPro" id="IPR010205">
    <property type="entry name" value="NqrF"/>
</dbReference>
<evidence type="ECO:0000256" key="17">
    <source>
        <dbReference type="ARBA" id="ARBA00023014"/>
    </source>
</evidence>
<feature type="domain" description="FAD-binding FR-type" evidence="29">
    <location>
        <begin position="129"/>
        <end position="269"/>
    </location>
</feature>
<keyword evidence="21 27" id="KW-0830">Ubiquinone</keyword>